<comment type="similarity">
    <text evidence="2">Belongs to the GMC oxidoreductase family.</text>
</comment>
<evidence type="ECO:0000256" key="3">
    <source>
        <dbReference type="ARBA" id="ARBA00022630"/>
    </source>
</evidence>
<protein>
    <submittedName>
        <fullName evidence="10">Choline dehydrogenase</fullName>
    </submittedName>
</protein>
<dbReference type="EMBL" id="FOAP01000033">
    <property type="protein sequence ID" value="SEN18860.1"/>
    <property type="molecule type" value="Genomic_DNA"/>
</dbReference>
<feature type="domain" description="Glucose-methanol-choline oxidoreductase C-terminal" evidence="9">
    <location>
        <begin position="415"/>
        <end position="475"/>
    </location>
</feature>
<dbReference type="PANTHER" id="PTHR42784:SF1">
    <property type="entry name" value="PYRANOSE 2-OXIDASE"/>
    <property type="match status" value="1"/>
</dbReference>
<gene>
    <name evidence="10" type="ORF">SAMN05444354_13323</name>
</gene>
<feature type="domain" description="Glucose-methanol-choline oxidoreductase N-terminal" evidence="8">
    <location>
        <begin position="66"/>
        <end position="288"/>
    </location>
</feature>
<comment type="cofactor">
    <cofactor evidence="1 6">
        <name>FAD</name>
        <dbReference type="ChEBI" id="CHEBI:57692"/>
    </cofactor>
</comment>
<accession>A0A1H8EHJ5</accession>
<dbReference type="Pfam" id="PF13450">
    <property type="entry name" value="NAD_binding_8"/>
    <property type="match status" value="1"/>
</dbReference>
<evidence type="ECO:0000313" key="10">
    <source>
        <dbReference type="EMBL" id="SEN18860.1"/>
    </source>
</evidence>
<dbReference type="InterPro" id="IPR036188">
    <property type="entry name" value="FAD/NAD-bd_sf"/>
</dbReference>
<dbReference type="GO" id="GO:0050660">
    <property type="term" value="F:flavin adenine dinucleotide binding"/>
    <property type="evidence" value="ECO:0007669"/>
    <property type="project" value="InterPro"/>
</dbReference>
<evidence type="ECO:0000256" key="2">
    <source>
        <dbReference type="ARBA" id="ARBA00010790"/>
    </source>
</evidence>
<evidence type="ECO:0000259" key="8">
    <source>
        <dbReference type="Pfam" id="PF00732"/>
    </source>
</evidence>
<evidence type="ECO:0000256" key="7">
    <source>
        <dbReference type="SAM" id="MobiDB-lite"/>
    </source>
</evidence>
<dbReference type="Gene3D" id="3.50.50.60">
    <property type="entry name" value="FAD/NAD(P)-binding domain"/>
    <property type="match status" value="2"/>
</dbReference>
<keyword evidence="4 6" id="KW-0274">FAD</keyword>
<reference evidence="11" key="1">
    <citation type="submission" date="2016-10" db="EMBL/GenBank/DDBJ databases">
        <authorList>
            <person name="Varghese N."/>
            <person name="Submissions S."/>
        </authorList>
    </citation>
    <scope>NUCLEOTIDE SEQUENCE [LARGE SCALE GENOMIC DNA]</scope>
    <source>
        <strain evidence="11">DSM 17044</strain>
    </source>
</reference>
<dbReference type="Pfam" id="PF00732">
    <property type="entry name" value="GMC_oxred_N"/>
    <property type="match status" value="1"/>
</dbReference>
<evidence type="ECO:0000256" key="6">
    <source>
        <dbReference type="PIRSR" id="PIRSR000137-2"/>
    </source>
</evidence>
<feature type="region of interest" description="Disordered" evidence="7">
    <location>
        <begin position="117"/>
        <end position="139"/>
    </location>
</feature>
<evidence type="ECO:0000313" key="11">
    <source>
        <dbReference type="Proteomes" id="UP000182719"/>
    </source>
</evidence>
<dbReference type="InterPro" id="IPR012132">
    <property type="entry name" value="GMC_OxRdtase"/>
</dbReference>
<keyword evidence="11" id="KW-1185">Reference proteome</keyword>
<feature type="binding site" evidence="6">
    <location>
        <begin position="422"/>
        <end position="423"/>
    </location>
    <ligand>
        <name>FAD</name>
        <dbReference type="ChEBI" id="CHEBI:57692"/>
    </ligand>
</feature>
<evidence type="ECO:0000256" key="4">
    <source>
        <dbReference type="ARBA" id="ARBA00022827"/>
    </source>
</evidence>
<dbReference type="AlphaFoldDB" id="A0A1H8EHJ5"/>
<dbReference type="Pfam" id="PF05199">
    <property type="entry name" value="GMC_oxred_C"/>
    <property type="match status" value="1"/>
</dbReference>
<dbReference type="InterPro" id="IPR051473">
    <property type="entry name" value="P2Ox-like"/>
</dbReference>
<dbReference type="PANTHER" id="PTHR42784">
    <property type="entry name" value="PYRANOSE 2-OXIDASE"/>
    <property type="match status" value="1"/>
</dbReference>
<dbReference type="Proteomes" id="UP000182719">
    <property type="component" value="Unassembled WGS sequence"/>
</dbReference>
<keyword evidence="5" id="KW-0560">Oxidoreductase</keyword>
<evidence type="ECO:0000256" key="5">
    <source>
        <dbReference type="ARBA" id="ARBA00023002"/>
    </source>
</evidence>
<evidence type="ECO:0000256" key="1">
    <source>
        <dbReference type="ARBA" id="ARBA00001974"/>
    </source>
</evidence>
<dbReference type="RefSeq" id="WP_075011158.1">
    <property type="nucleotide sequence ID" value="NZ_FOAP01000033.1"/>
</dbReference>
<dbReference type="SUPFAM" id="SSF51905">
    <property type="entry name" value="FAD/NAD(P)-binding domain"/>
    <property type="match status" value="1"/>
</dbReference>
<organism evidence="10 11">
    <name type="scientific">Stigmatella aurantiaca</name>
    <dbReference type="NCBI Taxonomy" id="41"/>
    <lineage>
        <taxon>Bacteria</taxon>
        <taxon>Pseudomonadati</taxon>
        <taxon>Myxococcota</taxon>
        <taxon>Myxococcia</taxon>
        <taxon>Myxococcales</taxon>
        <taxon>Cystobacterineae</taxon>
        <taxon>Archangiaceae</taxon>
        <taxon>Stigmatella</taxon>
    </lineage>
</organism>
<proteinExistence type="inferred from homology"/>
<dbReference type="InterPro" id="IPR007867">
    <property type="entry name" value="GMC_OxRtase_C"/>
</dbReference>
<dbReference type="GO" id="GO:0016614">
    <property type="term" value="F:oxidoreductase activity, acting on CH-OH group of donors"/>
    <property type="evidence" value="ECO:0007669"/>
    <property type="project" value="InterPro"/>
</dbReference>
<dbReference type="InterPro" id="IPR000172">
    <property type="entry name" value="GMC_OxRdtase_N"/>
</dbReference>
<dbReference type="PIRSF" id="PIRSF000137">
    <property type="entry name" value="Alcohol_oxidase"/>
    <property type="match status" value="1"/>
</dbReference>
<feature type="compositionally biased region" description="Pro residues" evidence="7">
    <location>
        <begin position="129"/>
        <end position="139"/>
    </location>
</feature>
<keyword evidence="3" id="KW-0285">Flavoprotein</keyword>
<name>A0A1H8EHJ5_STIAU</name>
<sequence length="494" mass="53389">MSWVKSGYDVIIIGSGPGGSTLAQGLARRDCNVLVVEQGDFLRPETVPGSQQTTFIRDVQRRGIRSTVGGESKFYGAALYRLRESDFCVRSTDHGESPAWPLTYADLEPFYDEGERLYSVHGSPEGDPSEPPRSRPFPHGPIEHEPLISEVVERLKACGVPVGYIPKGIDVGPNGRCVMCSTCDGYYCHRDAKMDAEVAALRPALKTGRVELSTGTDCLKVLTTPDGRRATGVLLRRGSEEAVVHADVVVVSAGIRESPVLLWRSRSDAHPNGIGNAGGALGRYLAGHTCGFIFPFMGLRPIPALHQKTFAINAFYEAPADWPHRLGVIQATGQIPIWKQVHPLLSPFVGFVARRSLVCVLMTEVVGTAESGFTFSGEGISQVRNPEPCRETYRKLRQTAVSLFHKAGFRWVHASEHFDAPWHTVGTARIGTNPATSVLDAECRVHGLDNLYVVDASSLPTAGAVNTTLTIVAMALRAAQTIASGKRAPRAGVA</sequence>
<dbReference type="OrthoDB" id="337582at2"/>
<evidence type="ECO:0000259" key="9">
    <source>
        <dbReference type="Pfam" id="PF05199"/>
    </source>
</evidence>